<sequence length="361" mass="40757">MGIKETRITSPAYFVGVDGDNIISFGSGQPDLPPPKDIFKDIATPRLFKYGLIKGEIKLREALSKQYPGANAEDFVITNGASEAIDLVFRSIHEMHGRVKVLLCRPYYYSYPPIVEFAGLEPVYTDLKDGRIDIADFEKKIKHVKAVLINSPSNPTGRVEDTGTLRAIEKITSKLGVYVISDEVYKDLIYERENYLIKGKRVITINSFSKTYSLCGLRVGYIYARDPEIIEGAVNLKVHTSMNTNILGQEMALRAMKVPKSFVTGQTAIWKERRDYIYGGLSAMGFNLWKPEGAFYVLPKIKNSGRVVNDLYYKHKVIVYDGAWFDAPGRIRLSYALELPKIKEGLSRISKYLNGKGSWLR</sequence>
<evidence type="ECO:0000256" key="3">
    <source>
        <dbReference type="ARBA" id="ARBA00022576"/>
    </source>
</evidence>
<keyword evidence="4 6" id="KW-0808">Transferase</keyword>
<keyword evidence="5" id="KW-0663">Pyridoxal phosphate</keyword>
<dbReference type="SUPFAM" id="SSF53383">
    <property type="entry name" value="PLP-dependent transferases"/>
    <property type="match status" value="1"/>
</dbReference>
<dbReference type="AlphaFoldDB" id="A0A1G2CIU0"/>
<organism evidence="8 9">
    <name type="scientific">Candidatus Liptonbacteria bacterium RIFCSPLOWO2_01_FULL_45_15</name>
    <dbReference type="NCBI Taxonomy" id="1798649"/>
    <lineage>
        <taxon>Bacteria</taxon>
        <taxon>Candidatus Liptoniibacteriota</taxon>
    </lineage>
</organism>
<dbReference type="Gene3D" id="3.40.640.10">
    <property type="entry name" value="Type I PLP-dependent aspartate aminotransferase-like (Major domain)"/>
    <property type="match status" value="1"/>
</dbReference>
<proteinExistence type="inferred from homology"/>
<comment type="cofactor">
    <cofactor evidence="1 6">
        <name>pyridoxal 5'-phosphate</name>
        <dbReference type="ChEBI" id="CHEBI:597326"/>
    </cofactor>
</comment>
<dbReference type="InterPro" id="IPR004839">
    <property type="entry name" value="Aminotransferase_I/II_large"/>
</dbReference>
<dbReference type="EMBL" id="MHKZ01000023">
    <property type="protein sequence ID" value="OGZ00328.1"/>
    <property type="molecule type" value="Genomic_DNA"/>
</dbReference>
<evidence type="ECO:0000313" key="8">
    <source>
        <dbReference type="EMBL" id="OGZ00328.1"/>
    </source>
</evidence>
<dbReference type="Pfam" id="PF00155">
    <property type="entry name" value="Aminotran_1_2"/>
    <property type="match status" value="1"/>
</dbReference>
<comment type="similarity">
    <text evidence="2 6">Belongs to the class-I pyridoxal-phosphate-dependent aminotransferase family.</text>
</comment>
<dbReference type="InterPro" id="IPR004838">
    <property type="entry name" value="NHTrfase_class1_PyrdxlP-BS"/>
</dbReference>
<keyword evidence="3 6" id="KW-0032">Aminotransferase</keyword>
<feature type="domain" description="Aminotransferase class I/classII large" evidence="7">
    <location>
        <begin position="21"/>
        <end position="349"/>
    </location>
</feature>
<dbReference type="GO" id="GO:0006520">
    <property type="term" value="P:amino acid metabolic process"/>
    <property type="evidence" value="ECO:0007669"/>
    <property type="project" value="InterPro"/>
</dbReference>
<dbReference type="InterPro" id="IPR050596">
    <property type="entry name" value="AspAT/PAT-like"/>
</dbReference>
<reference evidence="8 9" key="1">
    <citation type="journal article" date="2016" name="Nat. Commun.">
        <title>Thousands of microbial genomes shed light on interconnected biogeochemical processes in an aquifer system.</title>
        <authorList>
            <person name="Anantharaman K."/>
            <person name="Brown C.T."/>
            <person name="Hug L.A."/>
            <person name="Sharon I."/>
            <person name="Castelle C.J."/>
            <person name="Probst A.J."/>
            <person name="Thomas B.C."/>
            <person name="Singh A."/>
            <person name="Wilkins M.J."/>
            <person name="Karaoz U."/>
            <person name="Brodie E.L."/>
            <person name="Williams K.H."/>
            <person name="Hubbard S.S."/>
            <person name="Banfield J.F."/>
        </authorList>
    </citation>
    <scope>NUCLEOTIDE SEQUENCE [LARGE SCALE GENOMIC DNA]</scope>
</reference>
<dbReference type="EC" id="2.6.1.-" evidence="6"/>
<dbReference type="InterPro" id="IPR015421">
    <property type="entry name" value="PyrdxlP-dep_Trfase_major"/>
</dbReference>
<dbReference type="CDD" id="cd00609">
    <property type="entry name" value="AAT_like"/>
    <property type="match status" value="1"/>
</dbReference>
<dbReference type="GO" id="GO:0030170">
    <property type="term" value="F:pyridoxal phosphate binding"/>
    <property type="evidence" value="ECO:0007669"/>
    <property type="project" value="InterPro"/>
</dbReference>
<gene>
    <name evidence="8" type="ORF">A3B13_01215</name>
</gene>
<evidence type="ECO:0000259" key="7">
    <source>
        <dbReference type="Pfam" id="PF00155"/>
    </source>
</evidence>
<evidence type="ECO:0000256" key="1">
    <source>
        <dbReference type="ARBA" id="ARBA00001933"/>
    </source>
</evidence>
<dbReference type="Proteomes" id="UP000176287">
    <property type="component" value="Unassembled WGS sequence"/>
</dbReference>
<comment type="caution">
    <text evidence="8">The sequence shown here is derived from an EMBL/GenBank/DDBJ whole genome shotgun (WGS) entry which is preliminary data.</text>
</comment>
<dbReference type="STRING" id="1798649.A3B13_01215"/>
<dbReference type="PANTHER" id="PTHR46383">
    <property type="entry name" value="ASPARTATE AMINOTRANSFERASE"/>
    <property type="match status" value="1"/>
</dbReference>
<evidence type="ECO:0000256" key="5">
    <source>
        <dbReference type="ARBA" id="ARBA00022898"/>
    </source>
</evidence>
<evidence type="ECO:0000313" key="9">
    <source>
        <dbReference type="Proteomes" id="UP000176287"/>
    </source>
</evidence>
<evidence type="ECO:0000256" key="2">
    <source>
        <dbReference type="ARBA" id="ARBA00007441"/>
    </source>
</evidence>
<dbReference type="PROSITE" id="PS00105">
    <property type="entry name" value="AA_TRANSFER_CLASS_1"/>
    <property type="match status" value="1"/>
</dbReference>
<evidence type="ECO:0000256" key="6">
    <source>
        <dbReference type="RuleBase" id="RU000481"/>
    </source>
</evidence>
<accession>A0A1G2CIU0</accession>
<evidence type="ECO:0000256" key="4">
    <source>
        <dbReference type="ARBA" id="ARBA00022679"/>
    </source>
</evidence>
<dbReference type="GO" id="GO:0008483">
    <property type="term" value="F:transaminase activity"/>
    <property type="evidence" value="ECO:0007669"/>
    <property type="project" value="UniProtKB-KW"/>
</dbReference>
<protein>
    <recommendedName>
        <fullName evidence="6">Aminotransferase</fullName>
        <ecNumber evidence="6">2.6.1.-</ecNumber>
    </recommendedName>
</protein>
<name>A0A1G2CIU0_9BACT</name>
<dbReference type="PANTHER" id="PTHR46383:SF1">
    <property type="entry name" value="ASPARTATE AMINOTRANSFERASE"/>
    <property type="match status" value="1"/>
</dbReference>
<dbReference type="InterPro" id="IPR015424">
    <property type="entry name" value="PyrdxlP-dep_Trfase"/>
</dbReference>